<dbReference type="Pfam" id="PF00440">
    <property type="entry name" value="TetR_N"/>
    <property type="match status" value="1"/>
</dbReference>
<dbReference type="InterPro" id="IPR001647">
    <property type="entry name" value="HTH_TetR"/>
</dbReference>
<dbReference type="AlphaFoldDB" id="A0A231GWZ2"/>
<feature type="domain" description="HTH tetR-type" evidence="3">
    <location>
        <begin position="8"/>
        <end position="68"/>
    </location>
</feature>
<name>A0A231GWZ2_9NOCA</name>
<dbReference type="GO" id="GO:0003677">
    <property type="term" value="F:DNA binding"/>
    <property type="evidence" value="ECO:0007669"/>
    <property type="project" value="UniProtKB-UniRule"/>
</dbReference>
<dbReference type="SUPFAM" id="SSF46689">
    <property type="entry name" value="Homeodomain-like"/>
    <property type="match status" value="1"/>
</dbReference>
<evidence type="ECO:0000256" key="1">
    <source>
        <dbReference type="ARBA" id="ARBA00023125"/>
    </source>
</evidence>
<comment type="caution">
    <text evidence="4">The sequence shown here is derived from an EMBL/GenBank/DDBJ whole genome shotgun (WGS) entry which is preliminary data.</text>
</comment>
<accession>A0A231GWZ2</accession>
<organism evidence="4 5">
    <name type="scientific">Nocardia cerradoensis</name>
    <dbReference type="NCBI Taxonomy" id="85688"/>
    <lineage>
        <taxon>Bacteria</taxon>
        <taxon>Bacillati</taxon>
        <taxon>Actinomycetota</taxon>
        <taxon>Actinomycetes</taxon>
        <taxon>Mycobacteriales</taxon>
        <taxon>Nocardiaceae</taxon>
        <taxon>Nocardia</taxon>
    </lineage>
</organism>
<gene>
    <name evidence="4" type="primary">slmA_4</name>
    <name evidence="4" type="ORF">B7C42_06862</name>
</gene>
<proteinExistence type="predicted"/>
<keyword evidence="1 2" id="KW-0238">DNA-binding</keyword>
<evidence type="ECO:0000259" key="3">
    <source>
        <dbReference type="PROSITE" id="PS50977"/>
    </source>
</evidence>
<dbReference type="EMBL" id="NGAF01000023">
    <property type="protein sequence ID" value="OXR41092.1"/>
    <property type="molecule type" value="Genomic_DNA"/>
</dbReference>
<feature type="DNA-binding region" description="H-T-H motif" evidence="2">
    <location>
        <begin position="31"/>
        <end position="50"/>
    </location>
</feature>
<dbReference type="Gene3D" id="1.10.357.10">
    <property type="entry name" value="Tetracycline Repressor, domain 2"/>
    <property type="match status" value="1"/>
</dbReference>
<protein>
    <submittedName>
        <fullName evidence="4">Nucleoid occlusion factor SlmA</fullName>
    </submittedName>
</protein>
<dbReference type="Proteomes" id="UP000215506">
    <property type="component" value="Unassembled WGS sequence"/>
</dbReference>
<evidence type="ECO:0000313" key="5">
    <source>
        <dbReference type="Proteomes" id="UP000215506"/>
    </source>
</evidence>
<keyword evidence="5" id="KW-1185">Reference proteome</keyword>
<dbReference type="PROSITE" id="PS50977">
    <property type="entry name" value="HTH_TETR_2"/>
    <property type="match status" value="1"/>
</dbReference>
<reference evidence="4 5" key="1">
    <citation type="submission" date="2017-07" db="EMBL/GenBank/DDBJ databases">
        <title>First draft Genome Sequence of Nocardia cerradoensis isolated from human infection.</title>
        <authorList>
            <person name="Carrasco G."/>
        </authorList>
    </citation>
    <scope>NUCLEOTIDE SEQUENCE [LARGE SCALE GENOMIC DNA]</scope>
    <source>
        <strain evidence="4 5">CNM20130759</strain>
    </source>
</reference>
<dbReference type="InterPro" id="IPR009057">
    <property type="entry name" value="Homeodomain-like_sf"/>
</dbReference>
<evidence type="ECO:0000313" key="4">
    <source>
        <dbReference type="EMBL" id="OXR41092.1"/>
    </source>
</evidence>
<evidence type="ECO:0000256" key="2">
    <source>
        <dbReference type="PROSITE-ProRule" id="PRU00335"/>
    </source>
</evidence>
<sequence length="199" mass="21778">MSADERRADRRVRLVRAARELLESGDTAQVTVTAVCRRAKLSERYFYESFTDRGALLGGVYDDFADEYIDAVTARIASAGDLTDRIHASVTVAPELAATYPGMRHVLGRDADEGEAARARAHIARKVIDLYLANRALLFRDIDIDPLDAELAVRIMVGGGLDLAFAYCQGRFDVSAAELATRTAKLLEPLTESLSSGRL</sequence>